<dbReference type="OrthoDB" id="2241241at2759"/>
<feature type="transmembrane region" description="Helical" evidence="9">
    <location>
        <begin position="229"/>
        <end position="250"/>
    </location>
</feature>
<dbReference type="PROSITE" id="PS00216">
    <property type="entry name" value="SUGAR_TRANSPORT_1"/>
    <property type="match status" value="1"/>
</dbReference>
<dbReference type="PANTHER" id="PTHR48022:SF91">
    <property type="entry name" value="MAJOR FACILITATOR SUPERFAMILY (MFS) PROFILE DOMAIN-CONTAINING PROTEIN-RELATED"/>
    <property type="match status" value="1"/>
</dbReference>
<dbReference type="InterPro" id="IPR036259">
    <property type="entry name" value="MFS_trans_sf"/>
</dbReference>
<feature type="transmembrane region" description="Helical" evidence="9">
    <location>
        <begin position="419"/>
        <end position="445"/>
    </location>
</feature>
<dbReference type="HOGENOM" id="CLU_001265_30_1_1"/>
<evidence type="ECO:0000256" key="2">
    <source>
        <dbReference type="ARBA" id="ARBA00010992"/>
    </source>
</evidence>
<feature type="transmembrane region" description="Helical" evidence="9">
    <location>
        <begin position="359"/>
        <end position="376"/>
    </location>
</feature>
<keyword evidence="6 9" id="KW-0472">Membrane</keyword>
<feature type="region of interest" description="Disordered" evidence="8">
    <location>
        <begin position="566"/>
        <end position="587"/>
    </location>
</feature>
<gene>
    <name evidence="11" type="ORF">PV05_11806</name>
</gene>
<organism evidence="11 12">
    <name type="scientific">Exophiala xenobiotica</name>
    <dbReference type="NCBI Taxonomy" id="348802"/>
    <lineage>
        <taxon>Eukaryota</taxon>
        <taxon>Fungi</taxon>
        <taxon>Dikarya</taxon>
        <taxon>Ascomycota</taxon>
        <taxon>Pezizomycotina</taxon>
        <taxon>Eurotiomycetes</taxon>
        <taxon>Chaetothyriomycetidae</taxon>
        <taxon>Chaetothyriales</taxon>
        <taxon>Herpotrichiellaceae</taxon>
        <taxon>Exophiala</taxon>
    </lineage>
</organism>
<name>A0A0D2E3Z9_9EURO</name>
<evidence type="ECO:0000256" key="6">
    <source>
        <dbReference type="ARBA" id="ARBA00023136"/>
    </source>
</evidence>
<keyword evidence="5 9" id="KW-1133">Transmembrane helix</keyword>
<evidence type="ECO:0000256" key="9">
    <source>
        <dbReference type="SAM" id="Phobius"/>
    </source>
</evidence>
<evidence type="ECO:0000259" key="10">
    <source>
        <dbReference type="PROSITE" id="PS50850"/>
    </source>
</evidence>
<dbReference type="FunFam" id="1.20.1250.20:FF:000044">
    <property type="entry name" value="Hexose transporter Hxt3p"/>
    <property type="match status" value="1"/>
</dbReference>
<keyword evidence="3 7" id="KW-0813">Transport</keyword>
<sequence length="587" mass="66198">MGLMKVPKFQMPTRQSLGLTNYVNYDRYNPHGEDSTDARKSLSHLDYSPLRRVTWASFWMGMLVSMGGFIFGYDTGQISGFLELPDFLDRFGQHHSDGTAYFSNVRSGLIVGMLSIGTLIGALIAAPIADVIGRKPSVTFWCCIFSVGNIVMITSEHHWYQMMMGRWVAGLGVGALSLLVPMYMAETAPRHIRGSLISTYQLFITLGIFLAACINYGCYEHQRSSSASWRIPMGLAFVFAFILGAGILIFPETPRYLYRKGKKDEAKRVMLKVYGAQENHYSVHVELEEIEAKLRAEAVHQGVVQEWINMFRAPKMAYRILLGIALQMFQQLTGANYFFYYGTVIFKATGINNSFVTQMILNGINFGTTFYGLYIVEHYGRRRSLIVGSFWMFLMFMIFASVGHFSLDRNDPQSTESSGTAMIVMASFFIFGFATTWGPMIWTICGELYPSRYRAKGMALSTASNWFWNFLLAFFTPFITADIDFLYGYVFAGCNILGLFLIYFFVIEGQGRTLEEIDTMYILSVKPWDSRKWAAPPPEEIAKIRREAGTENGAAEAGEIQPVAAGAAELARDSESTQAEKELEHRE</sequence>
<reference evidence="11 12" key="1">
    <citation type="submission" date="2015-01" db="EMBL/GenBank/DDBJ databases">
        <title>The Genome Sequence of Exophiala xenobiotica CBS118157.</title>
        <authorList>
            <consortium name="The Broad Institute Genomics Platform"/>
            <person name="Cuomo C."/>
            <person name="de Hoog S."/>
            <person name="Gorbushina A."/>
            <person name="Stielow B."/>
            <person name="Teixiera M."/>
            <person name="Abouelleil A."/>
            <person name="Chapman S.B."/>
            <person name="Priest M."/>
            <person name="Young S.K."/>
            <person name="Wortman J."/>
            <person name="Nusbaum C."/>
            <person name="Birren B."/>
        </authorList>
    </citation>
    <scope>NUCLEOTIDE SEQUENCE [LARGE SCALE GENOMIC DNA]</scope>
    <source>
        <strain evidence="11 12">CBS 118157</strain>
    </source>
</reference>
<accession>A0A0D2E3Z9</accession>
<dbReference type="STRING" id="348802.A0A0D2E3Z9"/>
<evidence type="ECO:0000256" key="4">
    <source>
        <dbReference type="ARBA" id="ARBA00022692"/>
    </source>
</evidence>
<dbReference type="PANTHER" id="PTHR48022">
    <property type="entry name" value="PLASTIDIC GLUCOSE TRANSPORTER 4"/>
    <property type="match status" value="1"/>
</dbReference>
<feature type="transmembrane region" description="Helical" evidence="9">
    <location>
        <begin position="385"/>
        <end position="407"/>
    </location>
</feature>
<dbReference type="Gene3D" id="1.20.1250.20">
    <property type="entry name" value="MFS general substrate transporter like domains"/>
    <property type="match status" value="1"/>
</dbReference>
<evidence type="ECO:0000313" key="11">
    <source>
        <dbReference type="EMBL" id="KIW50193.1"/>
    </source>
</evidence>
<dbReference type="GeneID" id="25333714"/>
<dbReference type="RefSeq" id="XP_013310777.1">
    <property type="nucleotide sequence ID" value="XM_013455323.1"/>
</dbReference>
<keyword evidence="4 9" id="KW-0812">Transmembrane</keyword>
<dbReference type="SUPFAM" id="SSF103473">
    <property type="entry name" value="MFS general substrate transporter"/>
    <property type="match status" value="1"/>
</dbReference>
<keyword evidence="12" id="KW-1185">Reference proteome</keyword>
<evidence type="ECO:0000313" key="12">
    <source>
        <dbReference type="Proteomes" id="UP000054342"/>
    </source>
</evidence>
<feature type="domain" description="Major facilitator superfamily (MFS) profile" evidence="10">
    <location>
        <begin position="60"/>
        <end position="510"/>
    </location>
</feature>
<dbReference type="InterPro" id="IPR005828">
    <property type="entry name" value="MFS_sugar_transport-like"/>
</dbReference>
<dbReference type="InterPro" id="IPR003663">
    <property type="entry name" value="Sugar/inositol_transpt"/>
</dbReference>
<dbReference type="GO" id="GO:0016020">
    <property type="term" value="C:membrane"/>
    <property type="evidence" value="ECO:0007669"/>
    <property type="project" value="UniProtKB-SubCell"/>
</dbReference>
<dbReference type="CDD" id="cd17356">
    <property type="entry name" value="MFS_HXT"/>
    <property type="match status" value="1"/>
</dbReference>
<dbReference type="EMBL" id="KN847323">
    <property type="protein sequence ID" value="KIW50193.1"/>
    <property type="molecule type" value="Genomic_DNA"/>
</dbReference>
<feature type="transmembrane region" description="Helical" evidence="9">
    <location>
        <begin position="197"/>
        <end position="217"/>
    </location>
</feature>
<dbReference type="InterPro" id="IPR005829">
    <property type="entry name" value="Sugar_transporter_CS"/>
</dbReference>
<dbReference type="InterPro" id="IPR050360">
    <property type="entry name" value="MFS_Sugar_Transporters"/>
</dbReference>
<dbReference type="PROSITE" id="PS50850">
    <property type="entry name" value="MFS"/>
    <property type="match status" value="1"/>
</dbReference>
<comment type="subcellular location">
    <subcellularLocation>
        <location evidence="1">Membrane</location>
        <topology evidence="1">Multi-pass membrane protein</topology>
    </subcellularLocation>
</comment>
<dbReference type="GO" id="GO:0005351">
    <property type="term" value="F:carbohydrate:proton symporter activity"/>
    <property type="evidence" value="ECO:0007669"/>
    <property type="project" value="TreeGrafter"/>
</dbReference>
<evidence type="ECO:0000256" key="8">
    <source>
        <dbReference type="SAM" id="MobiDB-lite"/>
    </source>
</evidence>
<feature type="transmembrane region" description="Helical" evidence="9">
    <location>
        <begin position="107"/>
        <end position="126"/>
    </location>
</feature>
<feature type="compositionally biased region" description="Basic and acidic residues" evidence="8">
    <location>
        <begin position="570"/>
        <end position="587"/>
    </location>
</feature>
<feature type="transmembrane region" description="Helical" evidence="9">
    <location>
        <begin position="485"/>
        <end position="506"/>
    </location>
</feature>
<feature type="transmembrane region" description="Helical" evidence="9">
    <location>
        <begin position="320"/>
        <end position="339"/>
    </location>
</feature>
<evidence type="ECO:0000256" key="5">
    <source>
        <dbReference type="ARBA" id="ARBA00022989"/>
    </source>
</evidence>
<protein>
    <recommendedName>
        <fullName evidence="10">Major facilitator superfamily (MFS) profile domain-containing protein</fullName>
    </recommendedName>
</protein>
<dbReference type="PROSITE" id="PS00217">
    <property type="entry name" value="SUGAR_TRANSPORT_2"/>
    <property type="match status" value="1"/>
</dbReference>
<feature type="transmembrane region" description="Helical" evidence="9">
    <location>
        <begin position="53"/>
        <end position="73"/>
    </location>
</feature>
<dbReference type="NCBIfam" id="TIGR00879">
    <property type="entry name" value="SP"/>
    <property type="match status" value="1"/>
</dbReference>
<evidence type="ECO:0000256" key="3">
    <source>
        <dbReference type="ARBA" id="ARBA00022448"/>
    </source>
</evidence>
<dbReference type="Pfam" id="PF00083">
    <property type="entry name" value="Sugar_tr"/>
    <property type="match status" value="1"/>
</dbReference>
<feature type="transmembrane region" description="Helical" evidence="9">
    <location>
        <begin position="457"/>
        <end position="479"/>
    </location>
</feature>
<evidence type="ECO:0000256" key="1">
    <source>
        <dbReference type="ARBA" id="ARBA00004141"/>
    </source>
</evidence>
<evidence type="ECO:0000256" key="7">
    <source>
        <dbReference type="RuleBase" id="RU003346"/>
    </source>
</evidence>
<proteinExistence type="inferred from homology"/>
<comment type="similarity">
    <text evidence="2 7">Belongs to the major facilitator superfamily. Sugar transporter (TC 2.A.1.1) family.</text>
</comment>
<dbReference type="PRINTS" id="PR00171">
    <property type="entry name" value="SUGRTRNSPORT"/>
</dbReference>
<feature type="transmembrane region" description="Helical" evidence="9">
    <location>
        <begin position="138"/>
        <end position="155"/>
    </location>
</feature>
<dbReference type="InterPro" id="IPR020846">
    <property type="entry name" value="MFS_dom"/>
</dbReference>
<feature type="transmembrane region" description="Helical" evidence="9">
    <location>
        <begin position="167"/>
        <end position="185"/>
    </location>
</feature>
<dbReference type="Proteomes" id="UP000054342">
    <property type="component" value="Unassembled WGS sequence"/>
</dbReference>
<dbReference type="AlphaFoldDB" id="A0A0D2E3Z9"/>